<comment type="caution">
    <text evidence="1">The sequence shown here is derived from an EMBL/GenBank/DDBJ whole genome shotgun (WGS) entry which is preliminary data.</text>
</comment>
<dbReference type="Proteomes" id="UP001472677">
    <property type="component" value="Unassembled WGS sequence"/>
</dbReference>
<evidence type="ECO:0000313" key="2">
    <source>
        <dbReference type="Proteomes" id="UP001472677"/>
    </source>
</evidence>
<reference evidence="1 2" key="1">
    <citation type="journal article" date="2024" name="G3 (Bethesda)">
        <title>Genome assembly of Hibiscus sabdariffa L. provides insights into metabolisms of medicinal natural products.</title>
        <authorList>
            <person name="Kim T."/>
        </authorList>
    </citation>
    <scope>NUCLEOTIDE SEQUENCE [LARGE SCALE GENOMIC DNA]</scope>
    <source>
        <strain evidence="1">TK-2024</strain>
        <tissue evidence="1">Old leaves</tissue>
    </source>
</reference>
<accession>A0ABR2CS41</accession>
<sequence>MVPRKQLSLYAFGPTGCPRLLIWTNIRSPSVRSSKKRQRVGPLPLLFFVNGCSRLSGVSSGWDLSWPKCS</sequence>
<name>A0ABR2CS41_9ROSI</name>
<keyword evidence="2" id="KW-1185">Reference proteome</keyword>
<proteinExistence type="predicted"/>
<organism evidence="1 2">
    <name type="scientific">Hibiscus sabdariffa</name>
    <name type="common">roselle</name>
    <dbReference type="NCBI Taxonomy" id="183260"/>
    <lineage>
        <taxon>Eukaryota</taxon>
        <taxon>Viridiplantae</taxon>
        <taxon>Streptophyta</taxon>
        <taxon>Embryophyta</taxon>
        <taxon>Tracheophyta</taxon>
        <taxon>Spermatophyta</taxon>
        <taxon>Magnoliopsida</taxon>
        <taxon>eudicotyledons</taxon>
        <taxon>Gunneridae</taxon>
        <taxon>Pentapetalae</taxon>
        <taxon>rosids</taxon>
        <taxon>malvids</taxon>
        <taxon>Malvales</taxon>
        <taxon>Malvaceae</taxon>
        <taxon>Malvoideae</taxon>
        <taxon>Hibiscus</taxon>
    </lineage>
</organism>
<gene>
    <name evidence="1" type="ORF">V6N12_056085</name>
</gene>
<protein>
    <submittedName>
        <fullName evidence="1">Uncharacterized protein</fullName>
    </submittedName>
</protein>
<evidence type="ECO:0000313" key="1">
    <source>
        <dbReference type="EMBL" id="KAK8522374.1"/>
    </source>
</evidence>
<dbReference type="EMBL" id="JBBPBM010000045">
    <property type="protein sequence ID" value="KAK8522374.1"/>
    <property type="molecule type" value="Genomic_DNA"/>
</dbReference>